<evidence type="ECO:0000313" key="3">
    <source>
        <dbReference type="Proteomes" id="UP000070529"/>
    </source>
</evidence>
<dbReference type="Pfam" id="PF00027">
    <property type="entry name" value="cNMP_binding"/>
    <property type="match status" value="1"/>
</dbReference>
<dbReference type="EMBL" id="LNTY01000034">
    <property type="protein sequence ID" value="KXF81789.1"/>
    <property type="molecule type" value="Genomic_DNA"/>
</dbReference>
<proteinExistence type="predicted"/>
<dbReference type="PANTHER" id="PTHR24567:SF77">
    <property type="entry name" value="NUCLEOSIDE-RESPONSIVE TRANSCRIPTIONAL ACTIVATOR OF NUCLEOSIDE UTILIZATION DEOR"/>
    <property type="match status" value="1"/>
</dbReference>
<evidence type="ECO:0000313" key="2">
    <source>
        <dbReference type="EMBL" id="KXF81789.1"/>
    </source>
</evidence>
<dbReference type="SMART" id="SM00100">
    <property type="entry name" value="cNMP"/>
    <property type="match status" value="1"/>
</dbReference>
<organism evidence="2 3">
    <name type="scientific">Enterovibrio coralii</name>
    <dbReference type="NCBI Taxonomy" id="294935"/>
    <lineage>
        <taxon>Bacteria</taxon>
        <taxon>Pseudomonadati</taxon>
        <taxon>Pseudomonadota</taxon>
        <taxon>Gammaproteobacteria</taxon>
        <taxon>Vibrionales</taxon>
        <taxon>Vibrionaceae</taxon>
        <taxon>Enterovibrio</taxon>
    </lineage>
</organism>
<accession>A0A135I8K7</accession>
<comment type="caution">
    <text evidence="2">The sequence shown here is derived from an EMBL/GenBank/DDBJ whole genome shotgun (WGS) entry which is preliminary data.</text>
</comment>
<reference evidence="2 3" key="1">
    <citation type="submission" date="2015-11" db="EMBL/GenBank/DDBJ databases">
        <title>Genomic Taxonomy of the Vibrionaceae.</title>
        <authorList>
            <person name="Gomez-Gil B."/>
            <person name="Enciso-Ibarra J."/>
        </authorList>
    </citation>
    <scope>NUCLEOTIDE SEQUENCE [LARGE SCALE GENOMIC DNA]</scope>
    <source>
        <strain evidence="2 3">CAIM 912</strain>
    </source>
</reference>
<dbReference type="STRING" id="294935.ATN88_01835"/>
<feature type="domain" description="Cyclic nucleotide-binding" evidence="1">
    <location>
        <begin position="14"/>
        <end position="101"/>
    </location>
</feature>
<dbReference type="PROSITE" id="PS50042">
    <property type="entry name" value="CNMP_BINDING_3"/>
    <property type="match status" value="1"/>
</dbReference>
<keyword evidence="3" id="KW-1185">Reference proteome</keyword>
<protein>
    <submittedName>
        <fullName evidence="2">Crp/Fnr family transcriptional regulator</fullName>
    </submittedName>
</protein>
<dbReference type="GO" id="GO:0003700">
    <property type="term" value="F:DNA-binding transcription factor activity"/>
    <property type="evidence" value="ECO:0007669"/>
    <property type="project" value="TreeGrafter"/>
</dbReference>
<dbReference type="AlphaFoldDB" id="A0A135I8K7"/>
<dbReference type="OrthoDB" id="7826327at2"/>
<dbReference type="RefSeq" id="WP_067417540.1">
    <property type="nucleotide sequence ID" value="NZ_LNTY01000034.1"/>
</dbReference>
<dbReference type="GO" id="GO:0005829">
    <property type="term" value="C:cytosol"/>
    <property type="evidence" value="ECO:0007669"/>
    <property type="project" value="TreeGrafter"/>
</dbReference>
<dbReference type="InterPro" id="IPR014710">
    <property type="entry name" value="RmlC-like_jellyroll"/>
</dbReference>
<gene>
    <name evidence="2" type="ORF">ATN88_01835</name>
</gene>
<dbReference type="PANTHER" id="PTHR24567">
    <property type="entry name" value="CRP FAMILY TRANSCRIPTIONAL REGULATORY PROTEIN"/>
    <property type="match status" value="1"/>
</dbReference>
<name>A0A135I8K7_9GAMM</name>
<dbReference type="InterPro" id="IPR018490">
    <property type="entry name" value="cNMP-bd_dom_sf"/>
</dbReference>
<evidence type="ECO:0000259" key="1">
    <source>
        <dbReference type="PROSITE" id="PS50042"/>
    </source>
</evidence>
<sequence>MKLSPYPFGRFRDPLAQKEMQLRQLIAQCITHTRYFQAGEALLRQGEKLEHVFIVPVGCVSMSITSENGRRFQLGRSQCDDHVFGEMEFFTQQPCQWTVIADEALQAEVVCISSLTKQLLKHPELLLYFASALAADFQDSMAIYTSRLLHSITYNIAMDLLNSKETTVSLVGFDKVSQEAERFGTTSRVYRRAVKELVDKGLIAKEEGRLIVINEPALRDYLALHG</sequence>
<dbReference type="CDD" id="cd00038">
    <property type="entry name" value="CAP_ED"/>
    <property type="match status" value="1"/>
</dbReference>
<dbReference type="InterPro" id="IPR000595">
    <property type="entry name" value="cNMP-bd_dom"/>
</dbReference>
<dbReference type="Proteomes" id="UP000070529">
    <property type="component" value="Unassembled WGS sequence"/>
</dbReference>
<dbReference type="Gene3D" id="2.60.120.10">
    <property type="entry name" value="Jelly Rolls"/>
    <property type="match status" value="1"/>
</dbReference>
<dbReference type="InterPro" id="IPR050397">
    <property type="entry name" value="Env_Response_Regulators"/>
</dbReference>
<dbReference type="SUPFAM" id="SSF51206">
    <property type="entry name" value="cAMP-binding domain-like"/>
    <property type="match status" value="1"/>
</dbReference>